<evidence type="ECO:0000256" key="4">
    <source>
        <dbReference type="ARBA" id="ARBA00022989"/>
    </source>
</evidence>
<dbReference type="Proteomes" id="UP001223743">
    <property type="component" value="Unassembled WGS sequence"/>
</dbReference>
<keyword evidence="9" id="KW-1185">Reference proteome</keyword>
<evidence type="ECO:0000256" key="2">
    <source>
        <dbReference type="ARBA" id="ARBA00022475"/>
    </source>
</evidence>
<feature type="transmembrane region" description="Helical" evidence="7">
    <location>
        <begin position="73"/>
        <end position="95"/>
    </location>
</feature>
<evidence type="ECO:0000256" key="7">
    <source>
        <dbReference type="SAM" id="Phobius"/>
    </source>
</evidence>
<evidence type="ECO:0000256" key="1">
    <source>
        <dbReference type="ARBA" id="ARBA00004651"/>
    </source>
</evidence>
<feature type="compositionally biased region" description="Basic and acidic residues" evidence="6">
    <location>
        <begin position="344"/>
        <end position="358"/>
    </location>
</feature>
<keyword evidence="4 7" id="KW-1133">Transmembrane helix</keyword>
<evidence type="ECO:0000256" key="3">
    <source>
        <dbReference type="ARBA" id="ARBA00022692"/>
    </source>
</evidence>
<feature type="transmembrane region" description="Helical" evidence="7">
    <location>
        <begin position="258"/>
        <end position="291"/>
    </location>
</feature>
<evidence type="ECO:0000256" key="5">
    <source>
        <dbReference type="ARBA" id="ARBA00023136"/>
    </source>
</evidence>
<feature type="transmembrane region" description="Helical" evidence="7">
    <location>
        <begin position="303"/>
        <end position="324"/>
    </location>
</feature>
<feature type="transmembrane region" description="Helical" evidence="7">
    <location>
        <begin position="225"/>
        <end position="246"/>
    </location>
</feature>
<sequence length="373" mass="39408">MTKPAAADSRPSRVPETEARRKPRINPDIKRWIMRAFWLLGLVAAGVLVWLTLRNYSLGEIVAAMKAVPPASIALALLFAAASYATLTLSDRIALRHLGHRIRYPSVALASFVSLSIGHTVGFSGLSSGAIRYRFYRRHGVHLADLAKLTALCGLTVALGLLSLSIAPLLMHGELSARLLGSATLGRTVAALAALAVAVYLLLAWRFGGRTITRWKIGVPHLRTAVAQTLVGAVNFALVSACLFVLVRTAGDVDYLDVAAIFVLANIATLVTHVPGGIGVIESVVILLLPGEAVVGPVLLFRIVYFLVPLAIGAVLLAVTELAAARARDGDTRRDGAANPARTAPRDRESASPRRNERVPASPGTAAVRAGSG</sequence>
<feature type="region of interest" description="Disordered" evidence="6">
    <location>
        <begin position="1"/>
        <end position="21"/>
    </location>
</feature>
<proteinExistence type="predicted"/>
<feature type="transmembrane region" description="Helical" evidence="7">
    <location>
        <begin position="32"/>
        <end position="53"/>
    </location>
</feature>
<accession>A0ABU0MAI9</accession>
<dbReference type="InterPro" id="IPR022791">
    <property type="entry name" value="L-PG_synthase/AglD"/>
</dbReference>
<keyword evidence="3 7" id="KW-0812">Transmembrane</keyword>
<dbReference type="PANTHER" id="PTHR39087">
    <property type="entry name" value="UPF0104 MEMBRANE PROTEIN MJ1595"/>
    <property type="match status" value="1"/>
</dbReference>
<feature type="compositionally biased region" description="Basic and acidic residues" evidence="6">
    <location>
        <begin position="10"/>
        <end position="21"/>
    </location>
</feature>
<feature type="transmembrane region" description="Helical" evidence="7">
    <location>
        <begin position="107"/>
        <end position="126"/>
    </location>
</feature>
<protein>
    <submittedName>
        <fullName evidence="8">Uncharacterized membrane protein YbhN (UPF0104 family)</fullName>
    </submittedName>
</protein>
<name>A0ABU0MAI9_9HYPH</name>
<feature type="transmembrane region" description="Helical" evidence="7">
    <location>
        <begin position="146"/>
        <end position="171"/>
    </location>
</feature>
<reference evidence="8 9" key="1">
    <citation type="submission" date="2023-07" db="EMBL/GenBank/DDBJ databases">
        <title>Genomic Encyclopedia of Type Strains, Phase IV (KMG-IV): sequencing the most valuable type-strain genomes for metagenomic binning, comparative biology and taxonomic classification.</title>
        <authorList>
            <person name="Goeker M."/>
        </authorList>
    </citation>
    <scope>NUCLEOTIDE SEQUENCE [LARGE SCALE GENOMIC DNA]</scope>
    <source>
        <strain evidence="8 9">B1-1</strain>
    </source>
</reference>
<comment type="subcellular location">
    <subcellularLocation>
        <location evidence="1">Cell membrane</location>
        <topology evidence="1">Multi-pass membrane protein</topology>
    </subcellularLocation>
</comment>
<comment type="caution">
    <text evidence="8">The sequence shown here is derived from an EMBL/GenBank/DDBJ whole genome shotgun (WGS) entry which is preliminary data.</text>
</comment>
<evidence type="ECO:0000256" key="6">
    <source>
        <dbReference type="SAM" id="MobiDB-lite"/>
    </source>
</evidence>
<feature type="transmembrane region" description="Helical" evidence="7">
    <location>
        <begin position="183"/>
        <end position="205"/>
    </location>
</feature>
<evidence type="ECO:0000313" key="9">
    <source>
        <dbReference type="Proteomes" id="UP001223743"/>
    </source>
</evidence>
<gene>
    <name evidence="8" type="ORF">QO015_003396</name>
</gene>
<dbReference type="PANTHER" id="PTHR39087:SF2">
    <property type="entry name" value="UPF0104 MEMBRANE PROTEIN MJ1595"/>
    <property type="match status" value="1"/>
</dbReference>
<feature type="region of interest" description="Disordered" evidence="6">
    <location>
        <begin position="330"/>
        <end position="373"/>
    </location>
</feature>
<evidence type="ECO:0000313" key="8">
    <source>
        <dbReference type="EMBL" id="MDQ0517783.1"/>
    </source>
</evidence>
<dbReference type="Pfam" id="PF03706">
    <property type="entry name" value="LPG_synthase_TM"/>
    <property type="match status" value="1"/>
</dbReference>
<keyword evidence="2" id="KW-1003">Cell membrane</keyword>
<keyword evidence="5 7" id="KW-0472">Membrane</keyword>
<organism evidence="8 9">
    <name type="scientific">Kaistia geumhonensis</name>
    <dbReference type="NCBI Taxonomy" id="410839"/>
    <lineage>
        <taxon>Bacteria</taxon>
        <taxon>Pseudomonadati</taxon>
        <taxon>Pseudomonadota</taxon>
        <taxon>Alphaproteobacteria</taxon>
        <taxon>Hyphomicrobiales</taxon>
        <taxon>Kaistiaceae</taxon>
        <taxon>Kaistia</taxon>
    </lineage>
</organism>
<dbReference type="EMBL" id="JAUSWJ010000001">
    <property type="protein sequence ID" value="MDQ0517783.1"/>
    <property type="molecule type" value="Genomic_DNA"/>
</dbReference>